<protein>
    <submittedName>
        <fullName evidence="2">Uncharacterized protein</fullName>
    </submittedName>
</protein>
<evidence type="ECO:0000313" key="3">
    <source>
        <dbReference type="Proteomes" id="UP001622496"/>
    </source>
</evidence>
<keyword evidence="3" id="KW-1185">Reference proteome</keyword>
<dbReference type="EMBL" id="CP108135">
    <property type="protein sequence ID" value="WTP70120.1"/>
    <property type="molecule type" value="Genomic_DNA"/>
</dbReference>
<sequence length="57" mass="6539">MTYPETVALARILATLPNRPHRTTDDALSLIAHRLRLPRLPLNANDPLQVFLTRTRH</sequence>
<evidence type="ECO:0000313" key="1">
    <source>
        <dbReference type="EMBL" id="WTP63915.1"/>
    </source>
</evidence>
<organism evidence="2 3">
    <name type="scientific">[Kitasatospora] papulosa</name>
    <dbReference type="NCBI Taxonomy" id="1464011"/>
    <lineage>
        <taxon>Bacteria</taxon>
        <taxon>Bacillati</taxon>
        <taxon>Actinomycetota</taxon>
        <taxon>Actinomycetes</taxon>
        <taxon>Kitasatosporales</taxon>
        <taxon>Streptomycetaceae</taxon>
        <taxon>Streptomyces</taxon>
    </lineage>
</organism>
<name>A0ABZ1KCG1_9ACTN</name>
<accession>A0ABZ1KCG1</accession>
<dbReference type="RefSeq" id="WP_199813890.1">
    <property type="nucleotide sequence ID" value="NZ_CP108135.1"/>
</dbReference>
<gene>
    <name evidence="1" type="ORF">OG560_00060</name>
    <name evidence="2" type="ORF">OG560_33765</name>
</gene>
<dbReference type="EMBL" id="CP108135">
    <property type="protein sequence ID" value="WTP63915.1"/>
    <property type="molecule type" value="Genomic_DNA"/>
</dbReference>
<reference evidence="2 3" key="1">
    <citation type="submission" date="2022-10" db="EMBL/GenBank/DDBJ databases">
        <title>The complete genomes of actinobacterial strains from the NBC collection.</title>
        <authorList>
            <person name="Joergensen T.S."/>
            <person name="Alvarez Arevalo M."/>
            <person name="Sterndorff E.B."/>
            <person name="Faurdal D."/>
            <person name="Vuksanovic O."/>
            <person name="Mourched A.-S."/>
            <person name="Charusanti P."/>
            <person name="Shaw S."/>
            <person name="Blin K."/>
            <person name="Weber T."/>
        </authorList>
    </citation>
    <scope>NUCLEOTIDE SEQUENCE [LARGE SCALE GENOMIC DNA]</scope>
    <source>
        <strain evidence="2 3">NBC_00185</strain>
    </source>
</reference>
<evidence type="ECO:0000313" key="2">
    <source>
        <dbReference type="EMBL" id="WTP70120.1"/>
    </source>
</evidence>
<dbReference type="Proteomes" id="UP001622496">
    <property type="component" value="Chromosome"/>
</dbReference>
<proteinExistence type="predicted"/>